<feature type="domain" description="Rab-GAP TBC" evidence="2">
    <location>
        <begin position="61"/>
        <end position="182"/>
    </location>
</feature>
<sequence>MCRRVKNRINVKTEPKSSHEENLQSTEKDEPTDEDSKEELVNNEESDLFPWKELESLVRGGVPRDLRGEAWQAFVGVKARRVENYYQDLLDDADEDLHDESSGRAPVPEICRKQIEKDLQRTFPGHPALNEEGRNSLRRLLLAYARHNPAVGYCQGMNFFAAMLLLMMPEENAFWYDFGRHD</sequence>
<dbReference type="InterPro" id="IPR000195">
    <property type="entry name" value="Rab-GAP-TBC_dom"/>
</dbReference>
<reference evidence="3" key="1">
    <citation type="submission" date="2022-06" db="EMBL/GenBank/DDBJ databases">
        <title>Uncovering the hologenomic basis of an extraordinary plant invasion.</title>
        <authorList>
            <person name="Bieker V.C."/>
            <person name="Martin M.D."/>
            <person name="Gilbert T."/>
            <person name="Hodgins K."/>
            <person name="Battlay P."/>
            <person name="Petersen B."/>
            <person name="Wilson J."/>
        </authorList>
    </citation>
    <scope>NUCLEOTIDE SEQUENCE</scope>
    <source>
        <strain evidence="3">AA19_3_7</strain>
        <tissue evidence="3">Leaf</tissue>
    </source>
</reference>
<dbReference type="PROSITE" id="PS50086">
    <property type="entry name" value="TBC_RABGAP"/>
    <property type="match status" value="1"/>
</dbReference>
<dbReference type="PANTHER" id="PTHR47219">
    <property type="entry name" value="RAB GTPASE-ACTIVATING PROTEIN 1-LIKE"/>
    <property type="match status" value="1"/>
</dbReference>
<evidence type="ECO:0000259" key="2">
    <source>
        <dbReference type="PROSITE" id="PS50086"/>
    </source>
</evidence>
<dbReference type="Pfam" id="PF00566">
    <property type="entry name" value="RabGAP-TBC"/>
    <property type="match status" value="1"/>
</dbReference>
<dbReference type="GO" id="GO:0031267">
    <property type="term" value="F:small GTPase binding"/>
    <property type="evidence" value="ECO:0007669"/>
    <property type="project" value="TreeGrafter"/>
</dbReference>
<feature type="compositionally biased region" description="Basic and acidic residues" evidence="1">
    <location>
        <begin position="11"/>
        <end position="29"/>
    </location>
</feature>
<dbReference type="AlphaFoldDB" id="A0AAD5G728"/>
<dbReference type="PANTHER" id="PTHR47219:SF20">
    <property type="entry name" value="TBC1 DOMAIN FAMILY MEMBER 2B"/>
    <property type="match status" value="1"/>
</dbReference>
<name>A0AAD5G728_AMBAR</name>
<dbReference type="FunFam" id="1.10.8.270:FF:000026">
    <property type="entry name" value="TBC (Tre-2/Bub2/Cdc16) domain family"/>
    <property type="match status" value="1"/>
</dbReference>
<proteinExistence type="predicted"/>
<accession>A0AAD5G728</accession>
<protein>
    <recommendedName>
        <fullName evidence="2">Rab-GAP TBC domain-containing protein</fullName>
    </recommendedName>
</protein>
<feature type="compositionally biased region" description="Acidic residues" evidence="1">
    <location>
        <begin position="30"/>
        <end position="45"/>
    </location>
</feature>
<dbReference type="GO" id="GO:0005096">
    <property type="term" value="F:GTPase activator activity"/>
    <property type="evidence" value="ECO:0007669"/>
    <property type="project" value="TreeGrafter"/>
</dbReference>
<evidence type="ECO:0000313" key="3">
    <source>
        <dbReference type="EMBL" id="KAI7729763.1"/>
    </source>
</evidence>
<evidence type="ECO:0000313" key="4">
    <source>
        <dbReference type="Proteomes" id="UP001206925"/>
    </source>
</evidence>
<evidence type="ECO:0000256" key="1">
    <source>
        <dbReference type="SAM" id="MobiDB-lite"/>
    </source>
</evidence>
<dbReference type="Proteomes" id="UP001206925">
    <property type="component" value="Unassembled WGS sequence"/>
</dbReference>
<dbReference type="Gene3D" id="1.10.10.750">
    <property type="entry name" value="Ypt/Rab-GAP domain of gyp1p, domain 1"/>
    <property type="match status" value="1"/>
</dbReference>
<dbReference type="InterPro" id="IPR035969">
    <property type="entry name" value="Rab-GAP_TBC_sf"/>
</dbReference>
<comment type="caution">
    <text evidence="3">The sequence shown here is derived from an EMBL/GenBank/DDBJ whole genome shotgun (WGS) entry which is preliminary data.</text>
</comment>
<dbReference type="Gene3D" id="1.10.8.270">
    <property type="entry name" value="putative rabgap domain of human tbc1 domain family member 14 like domains"/>
    <property type="match status" value="1"/>
</dbReference>
<dbReference type="InterPro" id="IPR050302">
    <property type="entry name" value="Rab_GAP_TBC_domain"/>
</dbReference>
<gene>
    <name evidence="3" type="ORF">M8C21_003069</name>
</gene>
<feature type="region of interest" description="Disordered" evidence="1">
    <location>
        <begin position="1"/>
        <end position="45"/>
    </location>
</feature>
<organism evidence="3 4">
    <name type="scientific">Ambrosia artemisiifolia</name>
    <name type="common">Common ragweed</name>
    <dbReference type="NCBI Taxonomy" id="4212"/>
    <lineage>
        <taxon>Eukaryota</taxon>
        <taxon>Viridiplantae</taxon>
        <taxon>Streptophyta</taxon>
        <taxon>Embryophyta</taxon>
        <taxon>Tracheophyta</taxon>
        <taxon>Spermatophyta</taxon>
        <taxon>Magnoliopsida</taxon>
        <taxon>eudicotyledons</taxon>
        <taxon>Gunneridae</taxon>
        <taxon>Pentapetalae</taxon>
        <taxon>asterids</taxon>
        <taxon>campanulids</taxon>
        <taxon>Asterales</taxon>
        <taxon>Asteraceae</taxon>
        <taxon>Asteroideae</taxon>
        <taxon>Heliantheae alliance</taxon>
        <taxon>Heliantheae</taxon>
        <taxon>Ambrosia</taxon>
    </lineage>
</organism>
<keyword evidence="4" id="KW-1185">Reference proteome</keyword>
<dbReference type="SUPFAM" id="SSF47923">
    <property type="entry name" value="Ypt/Rab-GAP domain of gyp1p"/>
    <property type="match status" value="1"/>
</dbReference>
<dbReference type="EMBL" id="JAMZMK010010925">
    <property type="protein sequence ID" value="KAI7729763.1"/>
    <property type="molecule type" value="Genomic_DNA"/>
</dbReference>